<protein>
    <submittedName>
        <fullName evidence="1">Uncharacterized protein</fullName>
    </submittedName>
</protein>
<dbReference type="RefSeq" id="XP_067816361.1">
    <property type="nucleotide sequence ID" value="XM_067966576.1"/>
</dbReference>
<dbReference type="AlphaFoldDB" id="A0A976FHI6"/>
<dbReference type="KEGG" id="blac:94352247"/>
<accession>A0A976FHI6</accession>
<sequence>MNDIKNQRLRAKAIQSLGTPQERVVSLNNVLEVPFRADTSADWNVLTRWMLNELDKVGPRAAVEELTT</sequence>
<comment type="caution">
    <text evidence="1">The sequence shown here is derived from an EMBL/GenBank/DDBJ whole genome shotgun (WGS) entry which is preliminary data.</text>
</comment>
<proteinExistence type="predicted"/>
<reference evidence="1 2" key="1">
    <citation type="journal article" date="2021" name="Genome Biol.">
        <title>AFLAP: assembly-free linkage analysis pipeline using k-mers from genome sequencing data.</title>
        <authorList>
            <person name="Fletcher K."/>
            <person name="Zhang L."/>
            <person name="Gil J."/>
            <person name="Han R."/>
            <person name="Cavanaugh K."/>
            <person name="Michelmore R."/>
        </authorList>
    </citation>
    <scope>NUCLEOTIDE SEQUENCE [LARGE SCALE GENOMIC DNA]</scope>
    <source>
        <strain evidence="1 2">SF5</strain>
    </source>
</reference>
<evidence type="ECO:0000313" key="1">
    <source>
        <dbReference type="EMBL" id="TDH66862.1"/>
    </source>
</evidence>
<dbReference type="GeneID" id="94352247"/>
<dbReference type="Proteomes" id="UP000294530">
    <property type="component" value="Unassembled WGS sequence"/>
</dbReference>
<dbReference type="OrthoDB" id="119135at2759"/>
<name>A0A976FHI6_BRELC</name>
<gene>
    <name evidence="1" type="ORF">CCR75_008524</name>
</gene>
<organism evidence="1 2">
    <name type="scientific">Bremia lactucae</name>
    <name type="common">Lettuce downy mildew</name>
    <dbReference type="NCBI Taxonomy" id="4779"/>
    <lineage>
        <taxon>Eukaryota</taxon>
        <taxon>Sar</taxon>
        <taxon>Stramenopiles</taxon>
        <taxon>Oomycota</taxon>
        <taxon>Peronosporomycetes</taxon>
        <taxon>Peronosporales</taxon>
        <taxon>Peronosporaceae</taxon>
        <taxon>Bremia</taxon>
    </lineage>
</organism>
<keyword evidence="2" id="KW-1185">Reference proteome</keyword>
<dbReference type="EMBL" id="SHOA02000014">
    <property type="protein sequence ID" value="TDH66862.1"/>
    <property type="molecule type" value="Genomic_DNA"/>
</dbReference>
<evidence type="ECO:0000313" key="2">
    <source>
        <dbReference type="Proteomes" id="UP000294530"/>
    </source>
</evidence>